<feature type="compositionally biased region" description="Acidic residues" evidence="1">
    <location>
        <begin position="440"/>
        <end position="469"/>
    </location>
</feature>
<dbReference type="GeneID" id="92182965"/>
<reference evidence="2 3" key="1">
    <citation type="journal article" date="2024" name="bioRxiv">
        <title>Comparative genomics of Cryptococcus and Kwoniella reveals pathogenesis evolution and contrasting karyotype dynamics via intercentromeric recombination or chromosome fusion.</title>
        <authorList>
            <person name="Coelho M.A."/>
            <person name="David-Palma M."/>
            <person name="Shea T."/>
            <person name="Bowers K."/>
            <person name="McGinley-Smith S."/>
            <person name="Mohammad A.W."/>
            <person name="Gnirke A."/>
            <person name="Yurkov A.M."/>
            <person name="Nowrousian M."/>
            <person name="Sun S."/>
            <person name="Cuomo C.A."/>
            <person name="Heitman J."/>
        </authorList>
    </citation>
    <scope>NUCLEOTIDE SEQUENCE [LARGE SCALE GENOMIC DNA]</scope>
    <source>
        <strain evidence="2 3">CBS 13917</strain>
    </source>
</reference>
<evidence type="ECO:0008006" key="4">
    <source>
        <dbReference type="Google" id="ProtNLM"/>
    </source>
</evidence>
<dbReference type="KEGG" id="kne:92182965"/>
<gene>
    <name evidence="2" type="ORF">IAR55_005707</name>
</gene>
<proteinExistence type="predicted"/>
<protein>
    <recommendedName>
        <fullName evidence="4">Coilin</fullName>
    </recommendedName>
</protein>
<comment type="caution">
    <text evidence="2">The sequence shown here is derived from an EMBL/GenBank/DDBJ whole genome shotgun (WGS) entry which is preliminary data.</text>
</comment>
<organism evidence="2 3">
    <name type="scientific">Kwoniella newhampshirensis</name>
    <dbReference type="NCBI Taxonomy" id="1651941"/>
    <lineage>
        <taxon>Eukaryota</taxon>
        <taxon>Fungi</taxon>
        <taxon>Dikarya</taxon>
        <taxon>Basidiomycota</taxon>
        <taxon>Agaricomycotina</taxon>
        <taxon>Tremellomycetes</taxon>
        <taxon>Tremellales</taxon>
        <taxon>Cryptococcaceae</taxon>
        <taxon>Kwoniella</taxon>
    </lineage>
</organism>
<dbReference type="RefSeq" id="XP_066800571.1">
    <property type="nucleotide sequence ID" value="XM_066948798.1"/>
</dbReference>
<dbReference type="Proteomes" id="UP001388673">
    <property type="component" value="Unassembled WGS sequence"/>
</dbReference>
<keyword evidence="3" id="KW-1185">Reference proteome</keyword>
<feature type="compositionally biased region" description="Basic residues" evidence="1">
    <location>
        <begin position="94"/>
        <end position="105"/>
    </location>
</feature>
<feature type="region of interest" description="Disordered" evidence="1">
    <location>
        <begin position="84"/>
        <end position="308"/>
    </location>
</feature>
<feature type="region of interest" description="Disordered" evidence="1">
    <location>
        <begin position="335"/>
        <end position="399"/>
    </location>
</feature>
<accession>A0AAW0YYC9</accession>
<evidence type="ECO:0000313" key="2">
    <source>
        <dbReference type="EMBL" id="KAK8846621.1"/>
    </source>
</evidence>
<evidence type="ECO:0000256" key="1">
    <source>
        <dbReference type="SAM" id="MobiDB-lite"/>
    </source>
</evidence>
<evidence type="ECO:0000313" key="3">
    <source>
        <dbReference type="Proteomes" id="UP001388673"/>
    </source>
</evidence>
<dbReference type="EMBL" id="JBCAWK010000011">
    <property type="protein sequence ID" value="KAK8846621.1"/>
    <property type="molecule type" value="Genomic_DNA"/>
</dbReference>
<feature type="region of interest" description="Disordered" evidence="1">
    <location>
        <begin position="420"/>
        <end position="469"/>
    </location>
</feature>
<feature type="compositionally biased region" description="Low complexity" evidence="1">
    <location>
        <begin position="149"/>
        <end position="196"/>
    </location>
</feature>
<sequence>MRIKITLLPPFQPQKFLLPVASEEIRTVTHLKKHLIKSISAVAHHAKSAKELVLEIDGFELLGGSQVDIVEATDVVSVKLAPGSSKTTIVGPTRSKKCTSKKRKSVSPLRTQDRSAKKRRLVSAPVMSEPKTTLVPEPSKQQITTRARSLSSSSCSSSSSSASSSSSSSASSSASSSSSDLSSSTSSSSSSSSASSTPLPRPNPRPLQKPFPTLSKTSQPFVPHIPPGQGKPQTQNRNARRRLARQYKKLAAANGIARQADPPAQPVINGESPSLADTAEETGDDVGGVMTFTNPTLPLPREMSNRNKKRGFLKEMTAVKGTKIVFDGGASAGISVNHVNGNGNGDVEASDGQGDVSPDPEWTMEDTTLPNGSEYDHDQSVAYPASSTPRRVKIVPPSQMTDLPSNVFVTSAEFARARSPGRRNGEYWGRNGHASGDAEKGEEEEGVEEAEEKDGPDEEGALNDTSDEALWDRVEREFDNFRSISSGETNAVTVGSLLTCKELELDMRTFSPALKIHIARVILTDQAGIKLQNLVRPGDEQYDEDGQLIEESPTEVMITSEDLAVGKWKLVE</sequence>
<feature type="compositionally biased region" description="Basic residues" evidence="1">
    <location>
        <begin position="238"/>
        <end position="248"/>
    </location>
</feature>
<feature type="compositionally biased region" description="Polar residues" evidence="1">
    <location>
        <begin position="139"/>
        <end position="148"/>
    </location>
</feature>
<name>A0AAW0YYC9_9TREE</name>
<dbReference type="AlphaFoldDB" id="A0AAW0YYC9"/>
<feature type="compositionally biased region" description="Pro residues" evidence="1">
    <location>
        <begin position="199"/>
        <end position="209"/>
    </location>
</feature>